<evidence type="ECO:0000256" key="2">
    <source>
        <dbReference type="SAM" id="MobiDB-lite"/>
    </source>
</evidence>
<dbReference type="Gene3D" id="3.40.190.10">
    <property type="entry name" value="Periplasmic binding protein-like II"/>
    <property type="match status" value="2"/>
</dbReference>
<dbReference type="PANTHER" id="PTHR30006:SF25">
    <property type="entry name" value="PHOSPHOGLYCERATE TRANSPORT REGULATORY PROTEIN PGTC"/>
    <property type="match status" value="1"/>
</dbReference>
<dbReference type="Proteomes" id="UP000646745">
    <property type="component" value="Unassembled WGS sequence"/>
</dbReference>
<dbReference type="SUPFAM" id="SSF53850">
    <property type="entry name" value="Periplasmic binding protein-like II"/>
    <property type="match status" value="1"/>
</dbReference>
<keyword evidence="1" id="KW-0732">Signal</keyword>
<evidence type="ECO:0000313" key="3">
    <source>
        <dbReference type="EMBL" id="GHB29454.1"/>
    </source>
</evidence>
<name>A0ABQ3E886_9GAMM</name>
<dbReference type="EMBL" id="BMZI01000007">
    <property type="protein sequence ID" value="GHB29454.1"/>
    <property type="molecule type" value="Genomic_DNA"/>
</dbReference>
<proteinExistence type="predicted"/>
<feature type="region of interest" description="Disordered" evidence="2">
    <location>
        <begin position="363"/>
        <end position="400"/>
    </location>
</feature>
<protein>
    <submittedName>
        <fullName evidence="3">ABC transporter substrate-binding protein</fullName>
    </submittedName>
</protein>
<dbReference type="PANTHER" id="PTHR30006">
    <property type="entry name" value="THIAMINE-BINDING PERIPLASMIC PROTEIN-RELATED"/>
    <property type="match status" value="1"/>
</dbReference>
<comment type="caution">
    <text evidence="3">The sequence shown here is derived from an EMBL/GenBank/DDBJ whole genome shotgun (WGS) entry which is preliminary data.</text>
</comment>
<dbReference type="Pfam" id="PF13531">
    <property type="entry name" value="SBP_bac_11"/>
    <property type="match status" value="1"/>
</dbReference>
<organism evidence="3 4">
    <name type="scientific">Salinicola rhizosphaerae</name>
    <dbReference type="NCBI Taxonomy" id="1443141"/>
    <lineage>
        <taxon>Bacteria</taxon>
        <taxon>Pseudomonadati</taxon>
        <taxon>Pseudomonadota</taxon>
        <taxon>Gammaproteobacteria</taxon>
        <taxon>Oceanospirillales</taxon>
        <taxon>Halomonadaceae</taxon>
        <taxon>Salinicola</taxon>
    </lineage>
</organism>
<evidence type="ECO:0000313" key="4">
    <source>
        <dbReference type="Proteomes" id="UP000646745"/>
    </source>
</evidence>
<sequence>MSMSRLFAIAGAGHVVRRWVVISLLTFAMPAGAATLHYAATTGAPQPLTLYGVLDPPQVEPLLDAFHRQHPDVALTYYNLDSMTLHQRVLAERESPRADVVLSPAMPWQYQLANEGLSSPVTSATTANWPRWARWRHELFGFTFEPIVMVYRRDLASRLAPPKSHAELLSLLEAHGHELDGRVVTYDPRRSGAGYTYAIEDARISARYWDLVEALGRSHAALETTTSAMLKGLSDGRYWIGYNLIGSYAQAYVETHPELAMVVPRDYALVLQRLALVSRNAPHPATARRFLDFLLSRSTQHLLAKQTTLGAVHPGIEGPGTAASLRERLGDAIRPVEIGPGLLATLDTLKRQTLLEQWQQAFDSDSPLPADDTDVVPSSTAITPRFPAVSAPSSEEPSAP</sequence>
<gene>
    <name evidence="3" type="ORF">GCM10009038_30100</name>
</gene>
<accession>A0ABQ3E886</accession>
<evidence type="ECO:0000256" key="1">
    <source>
        <dbReference type="ARBA" id="ARBA00022729"/>
    </source>
</evidence>
<keyword evidence="4" id="KW-1185">Reference proteome</keyword>
<feature type="compositionally biased region" description="Low complexity" evidence="2">
    <location>
        <begin position="387"/>
        <end position="400"/>
    </location>
</feature>
<reference evidence="4" key="1">
    <citation type="journal article" date="2019" name="Int. J. Syst. Evol. Microbiol.">
        <title>The Global Catalogue of Microorganisms (GCM) 10K type strain sequencing project: providing services to taxonomists for standard genome sequencing and annotation.</title>
        <authorList>
            <consortium name="The Broad Institute Genomics Platform"/>
            <consortium name="The Broad Institute Genome Sequencing Center for Infectious Disease"/>
            <person name="Wu L."/>
            <person name="Ma J."/>
        </authorList>
    </citation>
    <scope>NUCLEOTIDE SEQUENCE [LARGE SCALE GENOMIC DNA]</scope>
    <source>
        <strain evidence="4">KCTC 32998</strain>
    </source>
</reference>